<sequence>MVNYAGLRFAFREEPAAAKRCAERLIGIRKTLEPLRARKKDSSLLLATWNIRDFDSNEFRFGPRLPETFYYIAEIISCFDLVAVQEINRDLSALDRVMRILGREWDYIATDVTEGTSGNGERMAFVYNTEKVWFRKIAGEIVLPEGQLVVSRKKVKAPKDQPDIEPKIVEMEQQFARTPFLVAFQSGWFRFSLCTVHIYFGDDSGDKLKRRISEIERLVEFFADRQDKESRLAEADKPHPDRREAENYILLGDFNVVSPEHGTMTALTKEGFKVPEEIDGARMPNRDHFYDQIAVRVKDKRFKVLGGGIVDMYADVFRSTPDDMKLYEQFVPKKDPEKNSKYRARTPEQLYEKWRTWQMSDHAPLWIEIQTDFAESYLREIVDGK</sequence>
<dbReference type="SUPFAM" id="SSF56219">
    <property type="entry name" value="DNase I-like"/>
    <property type="match status" value="1"/>
</dbReference>
<keyword evidence="1" id="KW-0378">Hydrolase</keyword>
<protein>
    <submittedName>
        <fullName evidence="1">Endonuclease/exonuclease/phosphatase family protein</fullName>
    </submittedName>
</protein>
<dbReference type="Gene3D" id="3.60.10.10">
    <property type="entry name" value="Endonuclease/exonuclease/phosphatase"/>
    <property type="match status" value="1"/>
</dbReference>
<dbReference type="InterPro" id="IPR036691">
    <property type="entry name" value="Endo/exonu/phosph_ase_sf"/>
</dbReference>
<dbReference type="Proteomes" id="UP001589692">
    <property type="component" value="Unassembled WGS sequence"/>
</dbReference>
<keyword evidence="1" id="KW-0255">Endonuclease</keyword>
<keyword evidence="1" id="KW-0540">Nuclease</keyword>
<proteinExistence type="predicted"/>
<name>A0ABV6ALI1_9HYPH</name>
<dbReference type="EMBL" id="JBHMAA010000024">
    <property type="protein sequence ID" value="MFB9951402.1"/>
    <property type="molecule type" value="Genomic_DNA"/>
</dbReference>
<dbReference type="CDD" id="cd10283">
    <property type="entry name" value="MnuA_DNase1-like"/>
    <property type="match status" value="1"/>
</dbReference>
<comment type="caution">
    <text evidence="1">The sequence shown here is derived from an EMBL/GenBank/DDBJ whole genome shotgun (WGS) entry which is preliminary data.</text>
</comment>
<evidence type="ECO:0000313" key="2">
    <source>
        <dbReference type="Proteomes" id="UP001589692"/>
    </source>
</evidence>
<organism evidence="1 2">
    <name type="scientific">Rhizobium puerariae</name>
    <dbReference type="NCBI Taxonomy" id="1585791"/>
    <lineage>
        <taxon>Bacteria</taxon>
        <taxon>Pseudomonadati</taxon>
        <taxon>Pseudomonadota</taxon>
        <taxon>Alphaproteobacteria</taxon>
        <taxon>Hyphomicrobiales</taxon>
        <taxon>Rhizobiaceae</taxon>
        <taxon>Rhizobium/Agrobacterium group</taxon>
        <taxon>Rhizobium</taxon>
    </lineage>
</organism>
<reference evidence="1 2" key="1">
    <citation type="submission" date="2024-09" db="EMBL/GenBank/DDBJ databases">
        <authorList>
            <person name="Sun Q."/>
            <person name="Mori K."/>
        </authorList>
    </citation>
    <scope>NUCLEOTIDE SEQUENCE [LARGE SCALE GENOMIC DNA]</scope>
    <source>
        <strain evidence="1 2">TBRC 4938</strain>
    </source>
</reference>
<evidence type="ECO:0000313" key="1">
    <source>
        <dbReference type="EMBL" id="MFB9951402.1"/>
    </source>
</evidence>
<gene>
    <name evidence="1" type="ORF">ACFFP0_21345</name>
</gene>
<keyword evidence="2" id="KW-1185">Reference proteome</keyword>
<accession>A0ABV6ALI1</accession>
<dbReference type="RefSeq" id="WP_377264210.1">
    <property type="nucleotide sequence ID" value="NZ_JBHMAA010000024.1"/>
</dbReference>
<dbReference type="GO" id="GO:0004519">
    <property type="term" value="F:endonuclease activity"/>
    <property type="evidence" value="ECO:0007669"/>
    <property type="project" value="UniProtKB-KW"/>
</dbReference>